<accession>A0A1C7IFE8</accession>
<dbReference type="PROSITE" id="PS50943">
    <property type="entry name" value="HTH_CROC1"/>
    <property type="match status" value="1"/>
</dbReference>
<name>A0A1C7IFE8_9FIRM</name>
<proteinExistence type="predicted"/>
<gene>
    <name evidence="4" type="ORF">A4V09_18625</name>
</gene>
<evidence type="ECO:0000256" key="1">
    <source>
        <dbReference type="ARBA" id="ARBA00023125"/>
    </source>
</evidence>
<protein>
    <submittedName>
        <fullName evidence="4">Transcriptional regulator</fullName>
    </submittedName>
</protein>
<feature type="transmembrane region" description="Helical" evidence="2">
    <location>
        <begin position="161"/>
        <end position="177"/>
    </location>
</feature>
<keyword evidence="5" id="KW-1185">Reference proteome</keyword>
<dbReference type="SMART" id="SM00530">
    <property type="entry name" value="HTH_XRE"/>
    <property type="match status" value="1"/>
</dbReference>
<dbReference type="AlphaFoldDB" id="A0A1C7IFE8"/>
<evidence type="ECO:0000313" key="4">
    <source>
        <dbReference type="EMBL" id="ANU77583.1"/>
    </source>
</evidence>
<dbReference type="GO" id="GO:0003677">
    <property type="term" value="F:DNA binding"/>
    <property type="evidence" value="ECO:0007669"/>
    <property type="project" value="UniProtKB-KW"/>
</dbReference>
<keyword evidence="2" id="KW-0812">Transmembrane</keyword>
<dbReference type="PANTHER" id="PTHR46558:SF4">
    <property type="entry name" value="DNA-BIDING PHAGE PROTEIN"/>
    <property type="match status" value="1"/>
</dbReference>
<sequence length="208" mass="23316">MQEVEFHEKLQELRKSRGLTQEELAEALFVSRTAISKWESGRGYPSIDSLKEISRYFSVSIDELLSGDQLVLIAEKENKSNLGGLCDLLFGFADLLSLMLIFLPLYPKPVGGYIYSVNLIEYVDKEIWVCTTYWGLFIALTIVGIVKILMVNFKFEKGKKAITFLSVGLSIITVLFLSIAREAYAVTVAFLLLLIKGGLLYKRAAAGR</sequence>
<dbReference type="Proteomes" id="UP000092574">
    <property type="component" value="Chromosome"/>
</dbReference>
<evidence type="ECO:0000313" key="5">
    <source>
        <dbReference type="Proteomes" id="UP000092574"/>
    </source>
</evidence>
<dbReference type="SUPFAM" id="SSF47413">
    <property type="entry name" value="lambda repressor-like DNA-binding domains"/>
    <property type="match status" value="1"/>
</dbReference>
<dbReference type="CDD" id="cd00093">
    <property type="entry name" value="HTH_XRE"/>
    <property type="match status" value="1"/>
</dbReference>
<dbReference type="STRING" id="1796616.A4V09_18625"/>
<keyword evidence="2" id="KW-0472">Membrane</keyword>
<evidence type="ECO:0000256" key="2">
    <source>
        <dbReference type="SAM" id="Phobius"/>
    </source>
</evidence>
<dbReference type="Gene3D" id="1.10.260.40">
    <property type="entry name" value="lambda repressor-like DNA-binding domains"/>
    <property type="match status" value="1"/>
</dbReference>
<dbReference type="EMBL" id="CP015405">
    <property type="protein sequence ID" value="ANU77583.1"/>
    <property type="molecule type" value="Genomic_DNA"/>
</dbReference>
<dbReference type="KEGG" id="byl:A4V09_18625"/>
<organism evidence="4 5">
    <name type="scientific">Blautia pseudococcoides</name>
    <dbReference type="NCBI Taxonomy" id="1796616"/>
    <lineage>
        <taxon>Bacteria</taxon>
        <taxon>Bacillati</taxon>
        <taxon>Bacillota</taxon>
        <taxon>Clostridia</taxon>
        <taxon>Lachnospirales</taxon>
        <taxon>Lachnospiraceae</taxon>
        <taxon>Blautia</taxon>
    </lineage>
</organism>
<feature type="domain" description="HTH cro/C1-type" evidence="3">
    <location>
        <begin position="10"/>
        <end position="64"/>
    </location>
</feature>
<dbReference type="PANTHER" id="PTHR46558">
    <property type="entry name" value="TRACRIPTIONAL REGULATORY PROTEIN-RELATED-RELATED"/>
    <property type="match status" value="1"/>
</dbReference>
<dbReference type="InterPro" id="IPR010982">
    <property type="entry name" value="Lambda_DNA-bd_dom_sf"/>
</dbReference>
<feature type="transmembrane region" description="Helical" evidence="2">
    <location>
        <begin position="85"/>
        <end position="106"/>
    </location>
</feature>
<evidence type="ECO:0000259" key="3">
    <source>
        <dbReference type="PROSITE" id="PS50943"/>
    </source>
</evidence>
<keyword evidence="1" id="KW-0238">DNA-binding</keyword>
<keyword evidence="2" id="KW-1133">Transmembrane helix</keyword>
<dbReference type="InterPro" id="IPR001387">
    <property type="entry name" value="Cro/C1-type_HTH"/>
</dbReference>
<reference evidence="4" key="1">
    <citation type="submission" date="2017-04" db="EMBL/GenBank/DDBJ databases">
        <title>Complete Genome Sequences of Twelve Strains of a Stable Defined Moderately Diverse Mouse Microbiota 2 (sDMDMm2).</title>
        <authorList>
            <person name="Uchimura Y."/>
            <person name="Wyss M."/>
            <person name="Brugiroux S."/>
            <person name="Limenitakis J.P."/>
            <person name="Stecher B."/>
            <person name="McCoy K.D."/>
            <person name="Macpherson A.J."/>
        </authorList>
    </citation>
    <scope>NUCLEOTIDE SEQUENCE</scope>
    <source>
        <strain evidence="4">YL58</strain>
    </source>
</reference>
<feature type="transmembrane region" description="Helical" evidence="2">
    <location>
        <begin position="183"/>
        <end position="201"/>
    </location>
</feature>
<feature type="transmembrane region" description="Helical" evidence="2">
    <location>
        <begin position="126"/>
        <end position="149"/>
    </location>
</feature>
<dbReference type="Pfam" id="PF01381">
    <property type="entry name" value="HTH_3"/>
    <property type="match status" value="1"/>
</dbReference>